<feature type="transmembrane region" description="Helical" evidence="2">
    <location>
        <begin position="205"/>
        <end position="225"/>
    </location>
</feature>
<dbReference type="InterPro" id="IPR050817">
    <property type="entry name" value="DjlA_DnaK_co-chaperone"/>
</dbReference>
<feature type="transmembrane region" description="Helical" evidence="2">
    <location>
        <begin position="174"/>
        <end position="193"/>
    </location>
</feature>
<evidence type="ECO:0000256" key="1">
    <source>
        <dbReference type="SAM" id="MobiDB-lite"/>
    </source>
</evidence>
<dbReference type="AlphaFoldDB" id="A0A4R0HGE7"/>
<reference evidence="4 5" key="1">
    <citation type="submission" date="2019-02" db="EMBL/GenBank/DDBJ databases">
        <title>Kribbella capetownensis sp. nov. and Kribbella speibonae sp. nov., isolated from soil.</title>
        <authorList>
            <person name="Curtis S.M."/>
            <person name="Norton I."/>
            <person name="Everest G.J."/>
            <person name="Meyers P.R."/>
        </authorList>
    </citation>
    <scope>NUCLEOTIDE SEQUENCE [LARGE SCALE GENOMIC DNA]</scope>
    <source>
        <strain evidence="4 5">KCTC 29219</strain>
    </source>
</reference>
<dbReference type="EMBL" id="SJJZ01000001">
    <property type="protein sequence ID" value="TCC10337.1"/>
    <property type="molecule type" value="Genomic_DNA"/>
</dbReference>
<keyword evidence="5" id="KW-1185">Reference proteome</keyword>
<evidence type="ECO:0000256" key="2">
    <source>
        <dbReference type="SAM" id="Phobius"/>
    </source>
</evidence>
<organism evidence="4 5">
    <name type="scientific">Kribbella soli</name>
    <dbReference type="NCBI Taxonomy" id="1124743"/>
    <lineage>
        <taxon>Bacteria</taxon>
        <taxon>Bacillati</taxon>
        <taxon>Actinomycetota</taxon>
        <taxon>Actinomycetes</taxon>
        <taxon>Propionibacteriales</taxon>
        <taxon>Kribbellaceae</taxon>
        <taxon>Kribbella</taxon>
    </lineage>
</organism>
<dbReference type="Gene3D" id="1.10.287.110">
    <property type="entry name" value="DnaJ domain"/>
    <property type="match status" value="1"/>
</dbReference>
<evidence type="ECO:0000259" key="3">
    <source>
        <dbReference type="PROSITE" id="PS50076"/>
    </source>
</evidence>
<dbReference type="OrthoDB" id="166297at2"/>
<dbReference type="InterPro" id="IPR001623">
    <property type="entry name" value="DnaJ_domain"/>
</dbReference>
<dbReference type="Pfam" id="PF00226">
    <property type="entry name" value="DnaJ"/>
    <property type="match status" value="1"/>
</dbReference>
<accession>A0A4R0HGE7</accession>
<evidence type="ECO:0000313" key="4">
    <source>
        <dbReference type="EMBL" id="TCC10337.1"/>
    </source>
</evidence>
<keyword evidence="2" id="KW-0812">Transmembrane</keyword>
<dbReference type="SMART" id="SM00271">
    <property type="entry name" value="DnaJ"/>
    <property type="match status" value="1"/>
</dbReference>
<sequence>MTSSRDFRDLDGADPWKLLGVSRSAGAEEIKRSYRRLSRSHHTDVGGDSRQQVKLNRAYEILTDPTRRADYALLLQRKERPQDFVRPTARTEPEPDEPVADPFDWASGPGRTGTPPRQDRYTAPPYEQPYQDPYTESPYADPPYRDSYTAPQYRDSYTAPTYRPQRRRGVSGQAVGAVLTAFICSPVSIYLSISVLRNNRPGRPLAWLAILINVGLLAFSIIGALTRGT</sequence>
<dbReference type="RefSeq" id="WP_131334751.1">
    <property type="nucleotide sequence ID" value="NZ_SJJZ01000001.1"/>
</dbReference>
<feature type="domain" description="J" evidence="3">
    <location>
        <begin position="14"/>
        <end position="75"/>
    </location>
</feature>
<name>A0A4R0HGE7_9ACTN</name>
<keyword evidence="2" id="KW-1133">Transmembrane helix</keyword>
<dbReference type="CDD" id="cd06257">
    <property type="entry name" value="DnaJ"/>
    <property type="match status" value="1"/>
</dbReference>
<feature type="compositionally biased region" description="Basic and acidic residues" evidence="1">
    <location>
        <begin position="82"/>
        <end position="93"/>
    </location>
</feature>
<gene>
    <name evidence="4" type="ORF">E0H45_03155</name>
</gene>
<dbReference type="PANTHER" id="PTHR24074">
    <property type="entry name" value="CO-CHAPERONE PROTEIN DJLA"/>
    <property type="match status" value="1"/>
</dbReference>
<feature type="region of interest" description="Disordered" evidence="1">
    <location>
        <begin position="82"/>
        <end position="165"/>
    </location>
</feature>
<comment type="caution">
    <text evidence="4">The sequence shown here is derived from an EMBL/GenBank/DDBJ whole genome shotgun (WGS) entry which is preliminary data.</text>
</comment>
<dbReference type="Proteomes" id="UP000292346">
    <property type="component" value="Unassembled WGS sequence"/>
</dbReference>
<dbReference type="PROSITE" id="PS50076">
    <property type="entry name" value="DNAJ_2"/>
    <property type="match status" value="1"/>
</dbReference>
<evidence type="ECO:0000313" key="5">
    <source>
        <dbReference type="Proteomes" id="UP000292346"/>
    </source>
</evidence>
<protein>
    <recommendedName>
        <fullName evidence="3">J domain-containing protein</fullName>
    </recommendedName>
</protein>
<keyword evidence="2" id="KW-0472">Membrane</keyword>
<proteinExistence type="predicted"/>
<dbReference type="InterPro" id="IPR036869">
    <property type="entry name" value="J_dom_sf"/>
</dbReference>
<dbReference type="SUPFAM" id="SSF46565">
    <property type="entry name" value="Chaperone J-domain"/>
    <property type="match status" value="1"/>
</dbReference>
<dbReference type="PRINTS" id="PR00625">
    <property type="entry name" value="JDOMAIN"/>
</dbReference>